<feature type="region of interest" description="Disordered" evidence="1">
    <location>
        <begin position="1"/>
        <end position="54"/>
    </location>
</feature>
<dbReference type="EMBL" id="JAHRIN010064908">
    <property type="protein sequence ID" value="MEQ2213995.1"/>
    <property type="molecule type" value="Genomic_DNA"/>
</dbReference>
<reference evidence="2 3" key="1">
    <citation type="submission" date="2021-06" db="EMBL/GenBank/DDBJ databases">
        <authorList>
            <person name="Palmer J.M."/>
        </authorList>
    </citation>
    <scope>NUCLEOTIDE SEQUENCE [LARGE SCALE GENOMIC DNA]</scope>
    <source>
        <strain evidence="2 3">XC_2019</strain>
        <tissue evidence="2">Muscle</tissue>
    </source>
</reference>
<evidence type="ECO:0000256" key="1">
    <source>
        <dbReference type="SAM" id="MobiDB-lite"/>
    </source>
</evidence>
<keyword evidence="3" id="KW-1185">Reference proteome</keyword>
<evidence type="ECO:0000313" key="2">
    <source>
        <dbReference type="EMBL" id="MEQ2213995.1"/>
    </source>
</evidence>
<accession>A0ABV0S149</accession>
<evidence type="ECO:0000313" key="3">
    <source>
        <dbReference type="Proteomes" id="UP001434883"/>
    </source>
</evidence>
<protein>
    <submittedName>
        <fullName evidence="2">Uncharacterized protein</fullName>
    </submittedName>
</protein>
<gene>
    <name evidence="2" type="ORF">XENOCAPTIV_025306</name>
</gene>
<dbReference type="Proteomes" id="UP001434883">
    <property type="component" value="Unassembled WGS sequence"/>
</dbReference>
<feature type="region of interest" description="Disordered" evidence="1">
    <location>
        <begin position="86"/>
        <end position="110"/>
    </location>
</feature>
<feature type="non-terminal residue" evidence="2">
    <location>
        <position position="1"/>
    </location>
</feature>
<name>A0ABV0S149_9TELE</name>
<comment type="caution">
    <text evidence="2">The sequence shown here is derived from an EMBL/GenBank/DDBJ whole genome shotgun (WGS) entry which is preliminary data.</text>
</comment>
<proteinExistence type="predicted"/>
<organism evidence="2 3">
    <name type="scientific">Xenoophorus captivus</name>
    <dbReference type="NCBI Taxonomy" id="1517983"/>
    <lineage>
        <taxon>Eukaryota</taxon>
        <taxon>Metazoa</taxon>
        <taxon>Chordata</taxon>
        <taxon>Craniata</taxon>
        <taxon>Vertebrata</taxon>
        <taxon>Euteleostomi</taxon>
        <taxon>Actinopterygii</taxon>
        <taxon>Neopterygii</taxon>
        <taxon>Teleostei</taxon>
        <taxon>Neoteleostei</taxon>
        <taxon>Acanthomorphata</taxon>
        <taxon>Ovalentaria</taxon>
        <taxon>Atherinomorphae</taxon>
        <taxon>Cyprinodontiformes</taxon>
        <taxon>Goodeidae</taxon>
        <taxon>Xenoophorus</taxon>
    </lineage>
</organism>
<sequence length="137" mass="15569">LWNGKVNSPKDATLKPPTRRSLFKDQDSVQHKRISPVQQEAKSGAFIAQTRPRKYLTPAKRQRLSTLHTRATLVRGLMSEVTLMVGQIRSRPGQQRRRKKTSQAARDRRNKASSLTLLAACQILLQKQFGDIKVILN</sequence>